<dbReference type="KEGG" id="foc:113215355"/>
<evidence type="ECO:0000313" key="6">
    <source>
        <dbReference type="Proteomes" id="UP000504606"/>
    </source>
</evidence>
<dbReference type="OrthoDB" id="2011769at2759"/>
<reference evidence="7" key="1">
    <citation type="submission" date="2025-08" db="UniProtKB">
        <authorList>
            <consortium name="RefSeq"/>
        </authorList>
    </citation>
    <scope>IDENTIFICATION</scope>
    <source>
        <tissue evidence="7">Whole organism</tissue>
    </source>
</reference>
<keyword evidence="1" id="KW-0479">Metal-binding</keyword>
<dbReference type="RefSeq" id="XP_026290757.1">
    <property type="nucleotide sequence ID" value="XM_026434972.2"/>
</dbReference>
<dbReference type="Proteomes" id="UP000504606">
    <property type="component" value="Unplaced"/>
</dbReference>
<evidence type="ECO:0000313" key="7">
    <source>
        <dbReference type="RefSeq" id="XP_026290757.1"/>
    </source>
</evidence>
<keyword evidence="3" id="KW-0862">Zinc</keyword>
<dbReference type="PROSITE" id="PS00518">
    <property type="entry name" value="ZF_RING_1"/>
    <property type="match status" value="1"/>
</dbReference>
<evidence type="ECO:0000256" key="3">
    <source>
        <dbReference type="ARBA" id="ARBA00022833"/>
    </source>
</evidence>
<dbReference type="PANTHER" id="PTHR22791">
    <property type="entry name" value="RING-TYPE DOMAIN-CONTAINING PROTEIN"/>
    <property type="match status" value="1"/>
</dbReference>
<dbReference type="InterPro" id="IPR013083">
    <property type="entry name" value="Znf_RING/FYVE/PHD"/>
</dbReference>
<evidence type="ECO:0000256" key="1">
    <source>
        <dbReference type="ARBA" id="ARBA00022723"/>
    </source>
</evidence>
<dbReference type="AlphaFoldDB" id="A0A6J1TDB2"/>
<dbReference type="Gene3D" id="3.30.40.10">
    <property type="entry name" value="Zinc/RING finger domain, C3HC4 (zinc finger)"/>
    <property type="match status" value="1"/>
</dbReference>
<accession>A0A6J1TDB2</accession>
<keyword evidence="6" id="KW-1185">Reference proteome</keyword>
<evidence type="ECO:0000259" key="5">
    <source>
        <dbReference type="PROSITE" id="PS50089"/>
    </source>
</evidence>
<dbReference type="GO" id="GO:0008270">
    <property type="term" value="F:zinc ion binding"/>
    <property type="evidence" value="ECO:0007669"/>
    <property type="project" value="UniProtKB-KW"/>
</dbReference>
<proteinExistence type="predicted"/>
<gene>
    <name evidence="7" type="primary">LOC113215355</name>
</gene>
<dbReference type="InterPro" id="IPR017907">
    <property type="entry name" value="Znf_RING_CS"/>
</dbReference>
<dbReference type="PROSITE" id="PS50089">
    <property type="entry name" value="ZF_RING_2"/>
    <property type="match status" value="1"/>
</dbReference>
<organism evidence="6 7">
    <name type="scientific">Frankliniella occidentalis</name>
    <name type="common">Western flower thrips</name>
    <name type="synonym">Euthrips occidentalis</name>
    <dbReference type="NCBI Taxonomy" id="133901"/>
    <lineage>
        <taxon>Eukaryota</taxon>
        <taxon>Metazoa</taxon>
        <taxon>Ecdysozoa</taxon>
        <taxon>Arthropoda</taxon>
        <taxon>Hexapoda</taxon>
        <taxon>Insecta</taxon>
        <taxon>Pterygota</taxon>
        <taxon>Neoptera</taxon>
        <taxon>Paraneoptera</taxon>
        <taxon>Thysanoptera</taxon>
        <taxon>Terebrantia</taxon>
        <taxon>Thripoidea</taxon>
        <taxon>Thripidae</taxon>
        <taxon>Frankliniella</taxon>
    </lineage>
</organism>
<dbReference type="Pfam" id="PF14634">
    <property type="entry name" value="zf-RING_5"/>
    <property type="match status" value="1"/>
</dbReference>
<dbReference type="GeneID" id="113215355"/>
<feature type="domain" description="RING-type" evidence="5">
    <location>
        <begin position="40"/>
        <end position="80"/>
    </location>
</feature>
<keyword evidence="2 4" id="KW-0863">Zinc-finger</keyword>
<dbReference type="InterPro" id="IPR051435">
    <property type="entry name" value="RING_finger_E3_ubiq-ligases"/>
</dbReference>
<dbReference type="GO" id="GO:0016567">
    <property type="term" value="P:protein ubiquitination"/>
    <property type="evidence" value="ECO:0007669"/>
    <property type="project" value="TreeGrafter"/>
</dbReference>
<protein>
    <submittedName>
        <fullName evidence="7">RING finger protein 225-like</fullName>
    </submittedName>
</protein>
<dbReference type="InterPro" id="IPR001841">
    <property type="entry name" value="Znf_RING"/>
</dbReference>
<dbReference type="PANTHER" id="PTHR22791:SF34">
    <property type="entry name" value="RING-TYPE DOMAIN-CONTAINING PROTEIN"/>
    <property type="match status" value="1"/>
</dbReference>
<name>A0A6J1TDB2_FRAOC</name>
<evidence type="ECO:0000256" key="4">
    <source>
        <dbReference type="PROSITE-ProRule" id="PRU00175"/>
    </source>
</evidence>
<dbReference type="GO" id="GO:0061630">
    <property type="term" value="F:ubiquitin protein ligase activity"/>
    <property type="evidence" value="ECO:0007669"/>
    <property type="project" value="TreeGrafter"/>
</dbReference>
<sequence length="121" mass="13382">MSVKTDNPSSIPGQLKILAQSVRNFCSSNRPASAMECYICDICIEQFDLGERLPKVLACGHTLCLSCVRRLPDRRCPTCRREFDSPPEALPNTFALLPFLQGPRLDSVVPPSARTFQVAAE</sequence>
<dbReference type="SUPFAM" id="SSF57850">
    <property type="entry name" value="RING/U-box"/>
    <property type="match status" value="1"/>
</dbReference>
<evidence type="ECO:0000256" key="2">
    <source>
        <dbReference type="ARBA" id="ARBA00022771"/>
    </source>
</evidence>
<dbReference type="SMART" id="SM00184">
    <property type="entry name" value="RING"/>
    <property type="match status" value="1"/>
</dbReference>